<organism evidence="2 3">
    <name type="scientific">Penicillium atrosanguineum</name>
    <dbReference type="NCBI Taxonomy" id="1132637"/>
    <lineage>
        <taxon>Eukaryota</taxon>
        <taxon>Fungi</taxon>
        <taxon>Dikarya</taxon>
        <taxon>Ascomycota</taxon>
        <taxon>Pezizomycotina</taxon>
        <taxon>Eurotiomycetes</taxon>
        <taxon>Eurotiomycetidae</taxon>
        <taxon>Eurotiales</taxon>
        <taxon>Aspergillaceae</taxon>
        <taxon>Penicillium</taxon>
    </lineage>
</organism>
<proteinExistence type="predicted"/>
<reference evidence="2" key="2">
    <citation type="journal article" date="2023" name="IMA Fungus">
        <title>Comparative genomic study of the Penicillium genus elucidates a diverse pangenome and 15 lateral gene transfer events.</title>
        <authorList>
            <person name="Petersen C."/>
            <person name="Sorensen T."/>
            <person name="Nielsen M.R."/>
            <person name="Sondergaard T.E."/>
            <person name="Sorensen J.L."/>
            <person name="Fitzpatrick D.A."/>
            <person name="Frisvad J.C."/>
            <person name="Nielsen K.L."/>
        </authorList>
    </citation>
    <scope>NUCLEOTIDE SEQUENCE</scope>
    <source>
        <strain evidence="2">IBT 21472</strain>
    </source>
</reference>
<dbReference type="OrthoDB" id="10474520at2759"/>
<evidence type="ECO:0000256" key="1">
    <source>
        <dbReference type="SAM" id="MobiDB-lite"/>
    </source>
</evidence>
<dbReference type="Proteomes" id="UP001147746">
    <property type="component" value="Unassembled WGS sequence"/>
</dbReference>
<feature type="region of interest" description="Disordered" evidence="1">
    <location>
        <begin position="1"/>
        <end position="38"/>
    </location>
</feature>
<reference evidence="2" key="1">
    <citation type="submission" date="2022-12" db="EMBL/GenBank/DDBJ databases">
        <authorList>
            <person name="Petersen C."/>
        </authorList>
    </citation>
    <scope>NUCLEOTIDE SEQUENCE</scope>
    <source>
        <strain evidence="2">IBT 21472</strain>
    </source>
</reference>
<evidence type="ECO:0000313" key="2">
    <source>
        <dbReference type="EMBL" id="KAJ5321248.1"/>
    </source>
</evidence>
<protein>
    <recommendedName>
        <fullName evidence="4">HTH psq-type domain-containing protein</fullName>
    </recommendedName>
</protein>
<name>A0A9W9U6E6_9EURO</name>
<evidence type="ECO:0000313" key="3">
    <source>
        <dbReference type="Proteomes" id="UP001147746"/>
    </source>
</evidence>
<keyword evidence="3" id="KW-1185">Reference proteome</keyword>
<accession>A0A9W9U6E6</accession>
<gene>
    <name evidence="2" type="ORF">N7476_004250</name>
</gene>
<sequence>MSPTKDVNRVTKSPSKKKATQSSASSDPSTPNKQGYGPVDDADLLWAVLYKAADDPKPNYQRAAELLGMPYTTLFGRFARIKKLHDGTPVVTPTSKQRKAHKSKEALKSEIDVLRIKDEDKTKSEVKNEVMVKVEVEVEANGEKMDEDEA</sequence>
<dbReference type="AlphaFoldDB" id="A0A9W9U6E6"/>
<dbReference type="EMBL" id="JAPZBO010000003">
    <property type="protein sequence ID" value="KAJ5321248.1"/>
    <property type="molecule type" value="Genomic_DNA"/>
</dbReference>
<comment type="caution">
    <text evidence="2">The sequence shown here is derived from an EMBL/GenBank/DDBJ whole genome shotgun (WGS) entry which is preliminary data.</text>
</comment>
<evidence type="ECO:0008006" key="4">
    <source>
        <dbReference type="Google" id="ProtNLM"/>
    </source>
</evidence>